<name>I3RZC9_LOTJA</name>
<protein>
    <submittedName>
        <fullName evidence="2">Uncharacterized protein</fullName>
    </submittedName>
</protein>
<sequence>MGNSGLCLPSTSLLEILLHLLYSMMGRSHRQGRDESFFCWKRVILPPSFTGGHRYVFNNFKDAMAMHLQEIWVPRPLHNIYLQFILV</sequence>
<reference evidence="2" key="1">
    <citation type="submission" date="2012-05" db="EMBL/GenBank/DDBJ databases">
        <authorList>
            <person name="Krishnakumar V."/>
            <person name="Cheung F."/>
            <person name="Xiao Y."/>
            <person name="Chan A."/>
            <person name="Moskal W.A."/>
            <person name="Town C.D."/>
        </authorList>
    </citation>
    <scope>NUCLEOTIDE SEQUENCE</scope>
</reference>
<proteinExistence type="evidence at transcript level"/>
<accession>I3RZC9</accession>
<dbReference type="AlphaFoldDB" id="I3RZC9"/>
<organism evidence="2">
    <name type="scientific">Lotus japonicus</name>
    <name type="common">Lotus corniculatus var. japonicus</name>
    <dbReference type="NCBI Taxonomy" id="34305"/>
    <lineage>
        <taxon>Eukaryota</taxon>
        <taxon>Viridiplantae</taxon>
        <taxon>Streptophyta</taxon>
        <taxon>Embryophyta</taxon>
        <taxon>Tracheophyta</taxon>
        <taxon>Spermatophyta</taxon>
        <taxon>Magnoliopsida</taxon>
        <taxon>eudicotyledons</taxon>
        <taxon>Gunneridae</taxon>
        <taxon>Pentapetalae</taxon>
        <taxon>rosids</taxon>
        <taxon>fabids</taxon>
        <taxon>Fabales</taxon>
        <taxon>Fabaceae</taxon>
        <taxon>Papilionoideae</taxon>
        <taxon>50 kb inversion clade</taxon>
        <taxon>NPAAA clade</taxon>
        <taxon>Hologalegina</taxon>
        <taxon>robinioid clade</taxon>
        <taxon>Loteae</taxon>
        <taxon>Lotus</taxon>
    </lineage>
</organism>
<feature type="chain" id="PRO_5003678879" evidence="1">
    <location>
        <begin position="27"/>
        <end position="87"/>
    </location>
</feature>
<evidence type="ECO:0000256" key="1">
    <source>
        <dbReference type="SAM" id="SignalP"/>
    </source>
</evidence>
<dbReference type="EMBL" id="BT133576">
    <property type="protein sequence ID" value="AFK33371.1"/>
    <property type="molecule type" value="mRNA"/>
</dbReference>
<keyword evidence="1" id="KW-0732">Signal</keyword>
<evidence type="ECO:0000313" key="2">
    <source>
        <dbReference type="EMBL" id="AFK33371.1"/>
    </source>
</evidence>
<feature type="signal peptide" evidence="1">
    <location>
        <begin position="1"/>
        <end position="26"/>
    </location>
</feature>